<name>A0ABS6W340_9FLAO</name>
<accession>A0ABS6W340</accession>
<organism evidence="1 2">
    <name type="scientific">Mesonia aestuariivivens</name>
    <dbReference type="NCBI Taxonomy" id="2796128"/>
    <lineage>
        <taxon>Bacteria</taxon>
        <taxon>Pseudomonadati</taxon>
        <taxon>Bacteroidota</taxon>
        <taxon>Flavobacteriia</taxon>
        <taxon>Flavobacteriales</taxon>
        <taxon>Flavobacteriaceae</taxon>
        <taxon>Mesonia</taxon>
    </lineage>
</organism>
<dbReference type="RefSeq" id="WP_219040560.1">
    <property type="nucleotide sequence ID" value="NZ_JAHWDF010000011.1"/>
</dbReference>
<evidence type="ECO:0000313" key="2">
    <source>
        <dbReference type="Proteomes" id="UP000719267"/>
    </source>
</evidence>
<dbReference type="Proteomes" id="UP000719267">
    <property type="component" value="Unassembled WGS sequence"/>
</dbReference>
<protein>
    <recommendedName>
        <fullName evidence="3">XRE family transcriptional regulator</fullName>
    </recommendedName>
</protein>
<comment type="caution">
    <text evidence="1">The sequence shown here is derived from an EMBL/GenBank/DDBJ whole genome shotgun (WGS) entry which is preliminary data.</text>
</comment>
<evidence type="ECO:0000313" key="1">
    <source>
        <dbReference type="EMBL" id="MBW2962275.1"/>
    </source>
</evidence>
<sequence>MDARIKKSIKVLETVIKDLDFENPKQFSDSLGFERPERIYKILRGKSAISKNLAEIINKKYPQFGIDWLLTGEGSMKKSGKAESLEEPGVAYGEEVTLSSLKRDLNQISVGFTKNFEVLSEGVFQTLHRQEKIIDFIENINAEEISKATKALSKYLQEHK</sequence>
<proteinExistence type="predicted"/>
<gene>
    <name evidence="1" type="ORF">KW502_10730</name>
</gene>
<dbReference type="EMBL" id="JAHWDF010000011">
    <property type="protein sequence ID" value="MBW2962275.1"/>
    <property type="molecule type" value="Genomic_DNA"/>
</dbReference>
<keyword evidence="2" id="KW-1185">Reference proteome</keyword>
<reference evidence="1 2" key="1">
    <citation type="submission" date="2021-07" db="EMBL/GenBank/DDBJ databases">
        <title>Mesonia aestuariivivens sp. nov., isolated from a tidal flat.</title>
        <authorList>
            <person name="Kim Y.-O."/>
            <person name="Yoon J.-H."/>
        </authorList>
    </citation>
    <scope>NUCLEOTIDE SEQUENCE [LARGE SCALE GENOMIC DNA]</scope>
    <source>
        <strain evidence="1 2">JHPTF-M18</strain>
    </source>
</reference>
<evidence type="ECO:0008006" key="3">
    <source>
        <dbReference type="Google" id="ProtNLM"/>
    </source>
</evidence>